<name>F5RNA5_9FIRM</name>
<keyword evidence="1" id="KW-0472">Membrane</keyword>
<gene>
    <name evidence="2" type="ORF">HMPREF9081_1741</name>
</gene>
<dbReference type="Proteomes" id="UP000004067">
    <property type="component" value="Unassembled WGS sequence"/>
</dbReference>
<reference evidence="2 3" key="1">
    <citation type="submission" date="2011-04" db="EMBL/GenBank/DDBJ databases">
        <authorList>
            <person name="Muzny D."/>
            <person name="Qin X."/>
            <person name="Deng J."/>
            <person name="Jiang H."/>
            <person name="Liu Y."/>
            <person name="Qu J."/>
            <person name="Song X.-Z."/>
            <person name="Zhang L."/>
            <person name="Thornton R."/>
            <person name="Coyle M."/>
            <person name="Francisco L."/>
            <person name="Jackson L."/>
            <person name="Javaid M."/>
            <person name="Korchina V."/>
            <person name="Kovar C."/>
            <person name="Mata R."/>
            <person name="Mathew T."/>
            <person name="Ngo R."/>
            <person name="Nguyen L."/>
            <person name="Nguyen N."/>
            <person name="Okwuonu G."/>
            <person name="Ongeri F."/>
            <person name="Pham C."/>
            <person name="Simmons D."/>
            <person name="Wilczek-Boney K."/>
            <person name="Hale W."/>
            <person name="Jakkamsetti A."/>
            <person name="Pham P."/>
            <person name="Ruth R."/>
            <person name="San Lucas F."/>
            <person name="Warren J."/>
            <person name="Zhang J."/>
            <person name="Zhao Z."/>
            <person name="Zhou C."/>
            <person name="Zhu D."/>
            <person name="Lee S."/>
            <person name="Bess C."/>
            <person name="Blankenburg K."/>
            <person name="Forbes L."/>
            <person name="Fu Q."/>
            <person name="Gubbala S."/>
            <person name="Hirani K."/>
            <person name="Jayaseelan J.C."/>
            <person name="Lara F."/>
            <person name="Munidasa M."/>
            <person name="Palculict T."/>
            <person name="Patil S."/>
            <person name="Pu L.-L."/>
            <person name="Saada N."/>
            <person name="Tang L."/>
            <person name="Weissenberger G."/>
            <person name="Zhu Y."/>
            <person name="Hemphill L."/>
            <person name="Shang Y."/>
            <person name="Youmans B."/>
            <person name="Ayvaz T."/>
            <person name="Ross M."/>
            <person name="Santibanez J."/>
            <person name="Aqrawi P."/>
            <person name="Gross S."/>
            <person name="Joshi V."/>
            <person name="Fowler G."/>
            <person name="Nazareth L."/>
            <person name="Reid J."/>
            <person name="Worley K."/>
            <person name="Petrosino J."/>
            <person name="Highlander S."/>
            <person name="Gibbs R."/>
        </authorList>
    </citation>
    <scope>NUCLEOTIDE SEQUENCE [LARGE SCALE GENOMIC DNA]</scope>
    <source>
        <strain evidence="2 3">DSM 2778</strain>
    </source>
</reference>
<protein>
    <submittedName>
        <fullName evidence="2">Uncharacterized protein</fullName>
    </submittedName>
</protein>
<feature type="transmembrane region" description="Helical" evidence="1">
    <location>
        <begin position="6"/>
        <end position="26"/>
    </location>
</feature>
<dbReference type="RefSeq" id="WP_006306731.1">
    <property type="nucleotide sequence ID" value="NZ_GL892076.1"/>
</dbReference>
<proteinExistence type="predicted"/>
<dbReference type="eggNOG" id="ENOG5034AXC">
    <property type="taxonomic scope" value="Bacteria"/>
</dbReference>
<evidence type="ECO:0000256" key="1">
    <source>
        <dbReference type="SAM" id="Phobius"/>
    </source>
</evidence>
<evidence type="ECO:0000313" key="3">
    <source>
        <dbReference type="Proteomes" id="UP000004067"/>
    </source>
</evidence>
<keyword evidence="1" id="KW-0812">Transmembrane</keyword>
<evidence type="ECO:0000313" key="2">
    <source>
        <dbReference type="EMBL" id="EGK59171.1"/>
    </source>
</evidence>
<keyword evidence="3" id="KW-1185">Reference proteome</keyword>
<organism evidence="2 3">
    <name type="scientific">Centipeda periodontii DSM 2778</name>
    <dbReference type="NCBI Taxonomy" id="888060"/>
    <lineage>
        <taxon>Bacteria</taxon>
        <taxon>Bacillati</taxon>
        <taxon>Bacillota</taxon>
        <taxon>Negativicutes</taxon>
        <taxon>Selenomonadales</taxon>
        <taxon>Selenomonadaceae</taxon>
        <taxon>Centipeda</taxon>
    </lineage>
</organism>
<dbReference type="HOGENOM" id="CLU_1346888_0_0_9"/>
<comment type="caution">
    <text evidence="2">The sequence shown here is derived from an EMBL/GenBank/DDBJ whole genome shotgun (WGS) entry which is preliminary data.</text>
</comment>
<keyword evidence="1" id="KW-1133">Transmembrane helix</keyword>
<dbReference type="EMBL" id="AFHQ01000039">
    <property type="protein sequence ID" value="EGK59171.1"/>
    <property type="molecule type" value="Genomic_DNA"/>
</dbReference>
<dbReference type="AlphaFoldDB" id="F5RNA5"/>
<accession>F5RNA5</accession>
<sequence length="203" mass="23861">MDQQIIPILTSAFGGSCLGALITGIVNWRLSNKSYKDDYYKKVLDKRIEAYEKVEYFIDHIFGITPFIIPDYYMATTGCERLYHTCFTNLETFDKALDEFSNLSEYLRWTSKEVKDTLGKINKKTSDLDILIHHPDKEKVMKNVFKDFFLKYTAEDEAYLCVVVGCKNYTVIESLIDELRKIIYRDYINMYDVKAFLKKATEY</sequence>